<keyword evidence="9" id="KW-0687">Ribonucleoprotein</keyword>
<evidence type="ECO:0000256" key="5">
    <source>
        <dbReference type="ARBA" id="ARBA00022840"/>
    </source>
</evidence>
<feature type="domain" description="ABC transporter" evidence="12">
    <location>
        <begin position="452"/>
        <end position="705"/>
    </location>
</feature>
<feature type="transmembrane region" description="Helical" evidence="11">
    <location>
        <begin position="341"/>
        <end position="361"/>
    </location>
</feature>
<keyword evidence="7 11" id="KW-1133">Transmembrane helix</keyword>
<dbReference type="GO" id="GO:0005524">
    <property type="term" value="F:ATP binding"/>
    <property type="evidence" value="ECO:0007669"/>
    <property type="project" value="UniProtKB-KW"/>
</dbReference>
<keyword evidence="3 11" id="KW-0812">Transmembrane</keyword>
<dbReference type="FunFam" id="1.20.1560.10:FF:000096">
    <property type="entry name" value="ABC transporter related"/>
    <property type="match status" value="1"/>
</dbReference>
<evidence type="ECO:0000256" key="6">
    <source>
        <dbReference type="ARBA" id="ARBA00022980"/>
    </source>
</evidence>
<dbReference type="GO" id="GO:0005840">
    <property type="term" value="C:ribosome"/>
    <property type="evidence" value="ECO:0007669"/>
    <property type="project" value="UniProtKB-KW"/>
</dbReference>
<dbReference type="CDD" id="cd07346">
    <property type="entry name" value="ABC_6TM_exporters"/>
    <property type="match status" value="1"/>
</dbReference>
<reference evidence="14 15" key="1">
    <citation type="submission" date="2024-01" db="EMBL/GenBank/DDBJ databases">
        <title>Genome assemblies of Stephania.</title>
        <authorList>
            <person name="Yang L."/>
        </authorList>
    </citation>
    <scope>NUCLEOTIDE SEQUENCE [LARGE SCALE GENOMIC DNA]</scope>
    <source>
        <strain evidence="14">JXDWG</strain>
        <tissue evidence="14">Leaf</tissue>
    </source>
</reference>
<evidence type="ECO:0000256" key="8">
    <source>
        <dbReference type="ARBA" id="ARBA00023136"/>
    </source>
</evidence>
<gene>
    <name evidence="14" type="ORF">Scep_015217</name>
</gene>
<evidence type="ECO:0000256" key="10">
    <source>
        <dbReference type="SAM" id="MobiDB-lite"/>
    </source>
</evidence>
<evidence type="ECO:0000259" key="12">
    <source>
        <dbReference type="PROSITE" id="PS50893"/>
    </source>
</evidence>
<keyword evidence="4" id="KW-0547">Nucleotide-binding</keyword>
<name>A0AAP0P3Q4_9MAGN</name>
<dbReference type="EMBL" id="JBBNAG010000006">
    <property type="protein sequence ID" value="KAK9126371.1"/>
    <property type="molecule type" value="Genomic_DNA"/>
</dbReference>
<dbReference type="GO" id="GO:0140359">
    <property type="term" value="F:ABC-type transporter activity"/>
    <property type="evidence" value="ECO:0007669"/>
    <property type="project" value="InterPro"/>
</dbReference>
<dbReference type="Gene3D" id="3.30.63.20">
    <property type="match status" value="1"/>
</dbReference>
<evidence type="ECO:0000313" key="14">
    <source>
        <dbReference type="EMBL" id="KAK9126371.1"/>
    </source>
</evidence>
<sequence>MAPKKEKAPPPSSKPAKSGGGKQKKKKWSKGKQKEKVNNMVLFDQGSYDKLLSEVPKYKLITPSILSDRLRVCIPSNPSNRNPRNPKSHHSPLLLPSLHPIKPFVQSQWPQILGGWLCSAISVYCLSKIVPKVGTFSAFLVQIDANRLSIEGLVLGVLFCVRLIANYLQQAFLWSAALRSAYQIRVYVFQRVLESDLGFFERGDAVCSGDVAYRITAEGSDVADTVHALLNTIVPCTLQLVVVVTQMLLISPALSLISALIIPPSCLIIAYLGERLRKISKKAHISVAKLSAHLNEILPSMLLVKANNAELCEGVRFRRLALADLSENLNKKKMKALIPQIIKMIYAGAVLTFCTGSLIIWRGSSNGSNIVSFVTSLFLLIEPIQMREKESGWNPYAFLRLNERIMQDVGKAYNELKQGEPAIDRLFDLTLFSSQIIEEPDAVHPVSVTGDVKFHDISFGYGQNMPLVLDGLNLHIKSGETIALIGPSGGGKTTLTKLLLRLYDPLRGSVLIDDVNIRNIQLKSLRKHVGLVSQDVALLSGTVAENIGYQDLIRGIDVVRAEHAAKTANMHEFIKALPRGYDTDIGQRGTILSGVELEYMLVPLRKLEGLIISFHRLAIARAIYQNPSILILDEATSALDSKSELLVRQALERLMRNRTVLVVAHRIETILMADRIVILENGKLEEVTRSSLLNRSNRYSLLPSD</sequence>
<evidence type="ECO:0000256" key="4">
    <source>
        <dbReference type="ARBA" id="ARBA00022741"/>
    </source>
</evidence>
<dbReference type="Gene3D" id="3.40.50.300">
    <property type="entry name" value="P-loop containing nucleotide triphosphate hydrolases"/>
    <property type="match status" value="1"/>
</dbReference>
<keyword evidence="6" id="KW-0689">Ribosomal protein</keyword>
<keyword evidence="8 11" id="KW-0472">Membrane</keyword>
<dbReference type="PROSITE" id="PS50929">
    <property type="entry name" value="ABC_TM1F"/>
    <property type="match status" value="1"/>
</dbReference>
<evidence type="ECO:0000256" key="9">
    <source>
        <dbReference type="ARBA" id="ARBA00023274"/>
    </source>
</evidence>
<evidence type="ECO:0000313" key="15">
    <source>
        <dbReference type="Proteomes" id="UP001419268"/>
    </source>
</evidence>
<dbReference type="AlphaFoldDB" id="A0AAP0P3Q4"/>
<dbReference type="InterPro" id="IPR027417">
    <property type="entry name" value="P-loop_NTPase"/>
</dbReference>
<feature type="domain" description="ABC transmembrane type-1" evidence="13">
    <location>
        <begin position="137"/>
        <end position="386"/>
    </location>
</feature>
<dbReference type="InterPro" id="IPR003593">
    <property type="entry name" value="AAA+_ATPase"/>
</dbReference>
<dbReference type="InterPro" id="IPR003439">
    <property type="entry name" value="ABC_transporter-like_ATP-bd"/>
</dbReference>
<evidence type="ECO:0000256" key="3">
    <source>
        <dbReference type="ARBA" id="ARBA00022692"/>
    </source>
</evidence>
<feature type="transmembrane region" description="Helical" evidence="11">
    <location>
        <begin position="247"/>
        <end position="272"/>
    </location>
</feature>
<dbReference type="GO" id="GO:0016020">
    <property type="term" value="C:membrane"/>
    <property type="evidence" value="ECO:0007669"/>
    <property type="project" value="UniProtKB-SubCell"/>
</dbReference>
<dbReference type="SMART" id="SM00382">
    <property type="entry name" value="AAA"/>
    <property type="match status" value="1"/>
</dbReference>
<accession>A0AAP0P3Q4</accession>
<dbReference type="InterPro" id="IPR004977">
    <property type="entry name" value="Ribosomal_eS25"/>
</dbReference>
<feature type="compositionally biased region" description="Basic residues" evidence="10">
    <location>
        <begin position="22"/>
        <end position="31"/>
    </location>
</feature>
<dbReference type="GO" id="GO:1990904">
    <property type="term" value="C:ribonucleoprotein complex"/>
    <property type="evidence" value="ECO:0007669"/>
    <property type="project" value="UniProtKB-KW"/>
</dbReference>
<protein>
    <submittedName>
        <fullName evidence="14">Uncharacterized protein</fullName>
    </submittedName>
</protein>
<evidence type="ECO:0000256" key="1">
    <source>
        <dbReference type="ARBA" id="ARBA00004141"/>
    </source>
</evidence>
<dbReference type="InterPro" id="IPR039421">
    <property type="entry name" value="Type_1_exporter"/>
</dbReference>
<comment type="subcellular location">
    <subcellularLocation>
        <location evidence="1">Membrane</location>
        <topology evidence="1">Multi-pass membrane protein</topology>
    </subcellularLocation>
</comment>
<dbReference type="GO" id="GO:0016887">
    <property type="term" value="F:ATP hydrolysis activity"/>
    <property type="evidence" value="ECO:0007669"/>
    <property type="project" value="InterPro"/>
</dbReference>
<comment type="similarity">
    <text evidence="2">Belongs to the eukaryotic ribosomal protein eS25 family.</text>
</comment>
<evidence type="ECO:0000256" key="7">
    <source>
        <dbReference type="ARBA" id="ARBA00022989"/>
    </source>
</evidence>
<evidence type="ECO:0000256" key="2">
    <source>
        <dbReference type="ARBA" id="ARBA00009106"/>
    </source>
</evidence>
<dbReference type="InterPro" id="IPR036640">
    <property type="entry name" value="ABC1_TM_sf"/>
</dbReference>
<dbReference type="Pfam" id="PF00005">
    <property type="entry name" value="ABC_tran"/>
    <property type="match status" value="1"/>
</dbReference>
<evidence type="ECO:0000256" key="11">
    <source>
        <dbReference type="SAM" id="Phobius"/>
    </source>
</evidence>
<feature type="region of interest" description="Disordered" evidence="10">
    <location>
        <begin position="1"/>
        <end position="36"/>
    </location>
</feature>
<dbReference type="PROSITE" id="PS50893">
    <property type="entry name" value="ABC_TRANSPORTER_2"/>
    <property type="match status" value="1"/>
</dbReference>
<evidence type="ECO:0000259" key="13">
    <source>
        <dbReference type="PROSITE" id="PS50929"/>
    </source>
</evidence>
<organism evidence="14 15">
    <name type="scientific">Stephania cephalantha</name>
    <dbReference type="NCBI Taxonomy" id="152367"/>
    <lineage>
        <taxon>Eukaryota</taxon>
        <taxon>Viridiplantae</taxon>
        <taxon>Streptophyta</taxon>
        <taxon>Embryophyta</taxon>
        <taxon>Tracheophyta</taxon>
        <taxon>Spermatophyta</taxon>
        <taxon>Magnoliopsida</taxon>
        <taxon>Ranunculales</taxon>
        <taxon>Menispermaceae</taxon>
        <taxon>Menispermoideae</taxon>
        <taxon>Cissampelideae</taxon>
        <taxon>Stephania</taxon>
    </lineage>
</organism>
<keyword evidence="5" id="KW-0067">ATP-binding</keyword>
<dbReference type="Pfam" id="PF03297">
    <property type="entry name" value="Ribosomal_S25"/>
    <property type="match status" value="1"/>
</dbReference>
<dbReference type="PANTHER" id="PTHR24221">
    <property type="entry name" value="ATP-BINDING CASSETTE SUB-FAMILY B"/>
    <property type="match status" value="1"/>
</dbReference>
<dbReference type="Proteomes" id="UP001419268">
    <property type="component" value="Unassembled WGS sequence"/>
</dbReference>
<proteinExistence type="inferred from homology"/>
<dbReference type="InterPro" id="IPR011527">
    <property type="entry name" value="ABC1_TM_dom"/>
</dbReference>
<keyword evidence="15" id="KW-1185">Reference proteome</keyword>
<dbReference type="PANTHER" id="PTHR24221:SF630">
    <property type="entry name" value="ABC TRANSPORTER B FAMILY MEMBER 29, CHLOROPLASTIC"/>
    <property type="match status" value="1"/>
</dbReference>
<dbReference type="Pfam" id="PF00664">
    <property type="entry name" value="ABC_membrane"/>
    <property type="match status" value="1"/>
</dbReference>
<dbReference type="SUPFAM" id="SSF90123">
    <property type="entry name" value="ABC transporter transmembrane region"/>
    <property type="match status" value="1"/>
</dbReference>
<comment type="caution">
    <text evidence="14">The sequence shown here is derived from an EMBL/GenBank/DDBJ whole genome shotgun (WGS) entry which is preliminary data.</text>
</comment>
<dbReference type="Gene3D" id="1.20.1560.10">
    <property type="entry name" value="ABC transporter type 1, transmembrane domain"/>
    <property type="match status" value="1"/>
</dbReference>
<dbReference type="SUPFAM" id="SSF52540">
    <property type="entry name" value="P-loop containing nucleoside triphosphate hydrolases"/>
    <property type="match status" value="1"/>
</dbReference>